<gene>
    <name evidence="6" type="ORF">ACFFPJ_08685</name>
</gene>
<dbReference type="SUPFAM" id="SSF55718">
    <property type="entry name" value="SCP-like"/>
    <property type="match status" value="1"/>
</dbReference>
<sequence length="434" mass="46629">MVARDWKNAPTDPAAAAAVAANGLEYRVIDTADAVVFDPYLQAETRGFLSGELSDEQLAGARDGFGFRRFVGIYDPAALDASQPVGTVNSWVTEMGLPGGRGVPMWAISGVSVAPTHRRKGIARAMLEGELRTASELGLSLAGLTVSEATIYGRFGFSPATFGTDWSIETKRAIWTGPRPEGRLDFVDREGLRDLLADVHGRVRATRPGEIEAWPGLWRRMSGTAPGQENARKVRGVRYADATGATRGVAVYVLSDEGRDFTKHELELHYLVSETPDAYAALWRFILEHDLVSVVKAPLRSADEPLRWMIADQRGATVETSEHGWLRILDVPAVLTARTYAAAGAFVLRVTDPLGFADGSWRLEIDDTGNAIATLSDAPPDITLSVNALSSVLLGGVRASTLAAAGLVQAPPAGLASFDASFATTETPYLSLWY</sequence>
<organism evidence="6 7">
    <name type="scientific">Microbacterium terregens</name>
    <dbReference type="NCBI Taxonomy" id="69363"/>
    <lineage>
        <taxon>Bacteria</taxon>
        <taxon>Bacillati</taxon>
        <taxon>Actinomycetota</taxon>
        <taxon>Actinomycetes</taxon>
        <taxon>Micrococcales</taxon>
        <taxon>Microbacteriaceae</taxon>
        <taxon>Microbacterium</taxon>
    </lineage>
</organism>
<dbReference type="InterPro" id="IPR025559">
    <property type="entry name" value="Eis_dom"/>
</dbReference>
<dbReference type="InterPro" id="IPR022902">
    <property type="entry name" value="NAcTrfase_Eis"/>
</dbReference>
<keyword evidence="2 4" id="KW-0808">Transferase</keyword>
<dbReference type="HAMAP" id="MF_01812">
    <property type="entry name" value="Eis"/>
    <property type="match status" value="1"/>
</dbReference>
<comment type="similarity">
    <text evidence="1 4">Belongs to the acetyltransferase Eis family.</text>
</comment>
<keyword evidence="7" id="KW-1185">Reference proteome</keyword>
<dbReference type="InterPro" id="IPR016181">
    <property type="entry name" value="Acyl_CoA_acyltransferase"/>
</dbReference>
<evidence type="ECO:0000256" key="4">
    <source>
        <dbReference type="HAMAP-Rule" id="MF_01812"/>
    </source>
</evidence>
<name>A0ABV5SZV1_9MICO</name>
<evidence type="ECO:0000256" key="1">
    <source>
        <dbReference type="ARBA" id="ARBA00009213"/>
    </source>
</evidence>
<feature type="active site" description="Proton donor" evidence="4">
    <location>
        <position position="152"/>
    </location>
</feature>
<dbReference type="GO" id="GO:0016746">
    <property type="term" value="F:acyltransferase activity"/>
    <property type="evidence" value="ECO:0007669"/>
    <property type="project" value="UniProtKB-KW"/>
</dbReference>
<dbReference type="InterPro" id="IPR041380">
    <property type="entry name" value="Acetyltransf_17"/>
</dbReference>
<reference evidence="6 7" key="1">
    <citation type="submission" date="2024-09" db="EMBL/GenBank/DDBJ databases">
        <authorList>
            <person name="Sun Q."/>
            <person name="Mori K."/>
        </authorList>
    </citation>
    <scope>NUCLEOTIDE SEQUENCE [LARGE SCALE GENOMIC DNA]</scope>
    <source>
        <strain evidence="6 7">JCM 1342</strain>
    </source>
</reference>
<dbReference type="PANTHER" id="PTHR37817">
    <property type="entry name" value="N-ACETYLTRANSFERASE EIS"/>
    <property type="match status" value="1"/>
</dbReference>
<dbReference type="InterPro" id="IPR000182">
    <property type="entry name" value="GNAT_dom"/>
</dbReference>
<evidence type="ECO:0000313" key="6">
    <source>
        <dbReference type="EMBL" id="MFB9645873.1"/>
    </source>
</evidence>
<dbReference type="InterPro" id="IPR036527">
    <property type="entry name" value="SCP2_sterol-bd_dom_sf"/>
</dbReference>
<dbReference type="EMBL" id="JBHMBE010000003">
    <property type="protein sequence ID" value="MFB9645873.1"/>
    <property type="molecule type" value="Genomic_DNA"/>
</dbReference>
<dbReference type="Gene3D" id="3.40.630.30">
    <property type="match status" value="2"/>
</dbReference>
<feature type="binding site" evidence="4">
    <location>
        <begin position="119"/>
        <end position="124"/>
    </location>
    <ligand>
        <name>acetyl-CoA</name>
        <dbReference type="ChEBI" id="CHEBI:57288"/>
    </ligand>
</feature>
<dbReference type="InterPro" id="IPR051554">
    <property type="entry name" value="Acetyltransferase_Eis"/>
</dbReference>
<dbReference type="Pfam" id="PF17668">
    <property type="entry name" value="Acetyltransf_17"/>
    <property type="match status" value="1"/>
</dbReference>
<dbReference type="PANTHER" id="PTHR37817:SF1">
    <property type="entry name" value="N-ACETYLTRANSFERASE EIS"/>
    <property type="match status" value="1"/>
</dbReference>
<comment type="subunit">
    <text evidence="4">Homohexamer; trimer of dimers.</text>
</comment>
<dbReference type="Pfam" id="PF13527">
    <property type="entry name" value="Acetyltransf_9"/>
    <property type="match status" value="1"/>
</dbReference>
<dbReference type="Gene3D" id="3.30.1050.10">
    <property type="entry name" value="SCP2 sterol-binding domain"/>
    <property type="match status" value="1"/>
</dbReference>
<dbReference type="RefSeq" id="WP_344712426.1">
    <property type="nucleotide sequence ID" value="NZ_BAAAWH010000001.1"/>
</dbReference>
<evidence type="ECO:0000256" key="2">
    <source>
        <dbReference type="ARBA" id="ARBA00022679"/>
    </source>
</evidence>
<keyword evidence="3 4" id="KW-0012">Acyltransferase</keyword>
<feature type="binding site" evidence="4">
    <location>
        <begin position="111"/>
        <end position="113"/>
    </location>
    <ligand>
        <name>acetyl-CoA</name>
        <dbReference type="ChEBI" id="CHEBI:57288"/>
    </ligand>
</feature>
<accession>A0ABV5SZV1</accession>
<dbReference type="CDD" id="cd04301">
    <property type="entry name" value="NAT_SF"/>
    <property type="match status" value="1"/>
</dbReference>
<dbReference type="Proteomes" id="UP001589611">
    <property type="component" value="Unassembled WGS sequence"/>
</dbReference>
<feature type="binding site" evidence="4">
    <location>
        <begin position="147"/>
        <end position="148"/>
    </location>
    <ligand>
        <name>acetyl-CoA</name>
        <dbReference type="ChEBI" id="CHEBI:57288"/>
    </ligand>
</feature>
<dbReference type="Pfam" id="PF13530">
    <property type="entry name" value="SCP2_2"/>
    <property type="match status" value="1"/>
</dbReference>
<dbReference type="EC" id="2.3.1.-" evidence="6"/>
<feature type="domain" description="N-acetyltransferase" evidence="5">
    <location>
        <begin position="24"/>
        <end position="181"/>
    </location>
</feature>
<dbReference type="PROSITE" id="PS51186">
    <property type="entry name" value="GNAT"/>
    <property type="match status" value="1"/>
</dbReference>
<evidence type="ECO:0000313" key="7">
    <source>
        <dbReference type="Proteomes" id="UP001589611"/>
    </source>
</evidence>
<evidence type="ECO:0000256" key="3">
    <source>
        <dbReference type="ARBA" id="ARBA00023315"/>
    </source>
</evidence>
<proteinExistence type="inferred from homology"/>
<protein>
    <submittedName>
        <fullName evidence="6">GNAT family N-acetyltransferase</fullName>
        <ecNumber evidence="6">2.3.1.-</ecNumber>
    </submittedName>
</protein>
<feature type="active site" description="Proton acceptor; via carboxylate" evidence="4">
    <location>
        <position position="434"/>
    </location>
</feature>
<comment type="caution">
    <text evidence="6">The sequence shown here is derived from an EMBL/GenBank/DDBJ whole genome shotgun (WGS) entry which is preliminary data.</text>
</comment>
<evidence type="ECO:0000259" key="5">
    <source>
        <dbReference type="PROSITE" id="PS51186"/>
    </source>
</evidence>
<dbReference type="SUPFAM" id="SSF55729">
    <property type="entry name" value="Acyl-CoA N-acyltransferases (Nat)"/>
    <property type="match status" value="1"/>
</dbReference>